<feature type="region of interest" description="Disordered" evidence="5">
    <location>
        <begin position="1276"/>
        <end position="1297"/>
    </location>
</feature>
<evidence type="ECO:0000256" key="5">
    <source>
        <dbReference type="SAM" id="MobiDB-lite"/>
    </source>
</evidence>
<feature type="region of interest" description="Disordered" evidence="5">
    <location>
        <begin position="257"/>
        <end position="284"/>
    </location>
</feature>
<evidence type="ECO:0000313" key="7">
    <source>
        <dbReference type="EMBL" id="KAJ8940311.1"/>
    </source>
</evidence>
<evidence type="ECO:0000259" key="6">
    <source>
        <dbReference type="PROSITE" id="PS51157"/>
    </source>
</evidence>
<feature type="compositionally biased region" description="Low complexity" evidence="5">
    <location>
        <begin position="257"/>
        <end position="270"/>
    </location>
</feature>
<dbReference type="SMART" id="SM00396">
    <property type="entry name" value="ZnF_UBR1"/>
    <property type="match status" value="1"/>
</dbReference>
<dbReference type="PANTHER" id="PTHR21725:SF1">
    <property type="entry name" value="E3 UBIQUITIN-PROTEIN LIGASE UBR4"/>
    <property type="match status" value="1"/>
</dbReference>
<keyword evidence="2" id="KW-0863">Zinc-finger</keyword>
<dbReference type="InterPro" id="IPR045189">
    <property type="entry name" value="UBR4-like"/>
</dbReference>
<dbReference type="CDD" id="cd19680">
    <property type="entry name" value="UBR-box_UBR4"/>
    <property type="match status" value="1"/>
</dbReference>
<comment type="caution">
    <text evidence="7">The sequence shown here is derived from an EMBL/GenBank/DDBJ whole genome shotgun (WGS) entry which is preliminary data.</text>
</comment>
<reference evidence="7" key="1">
    <citation type="journal article" date="2023" name="Insect Mol. Biol.">
        <title>Genome sequencing provides insights into the evolution of gene families encoding plant cell wall-degrading enzymes in longhorned beetles.</title>
        <authorList>
            <person name="Shin N.R."/>
            <person name="Okamura Y."/>
            <person name="Kirsch R."/>
            <person name="Pauchet Y."/>
        </authorList>
    </citation>
    <scope>NUCLEOTIDE SEQUENCE</scope>
    <source>
        <strain evidence="7">AMC_N1</strain>
    </source>
</reference>
<sequence>MSAINLPVLEPLTPSKLDKLCSLAMAVLYLVSAKCSNQQSQAGLKEDDLDSNAVTLVEEALNMYSYIGNTIKSSTRAGGHVYQNYLLAGAWVLISGLQTHLSASTSSDKNPHLREREEKVRSPCKSRDSNSARSGLQKFQQSFGVLSVALATRALALLSELSEDLHLEPSWASSPHYSASSRILSAAPLNHLLFYLAIVSYRKACTLKRLHPPEGDTFSQSDSTTYYEDMIMCSDESSTDEDDDSEPILGQWFEETLAPPETTETKTPSTSDNVETKTAQSERTRSIVPEKGEAHGYIALATSIFMFLNKHFLCSKSTYISRYVKNGLTEQQMIILAAIIRDLDRETARTEVGTISVYFGAALGQLYCEVLGALTRFTHNLITNNNLSSLQACLLNHLGVSPWNTDVPHGWPLQVYPRTLAVLAQTPKRRLERRTRPSPPVPIPLVEPDAEEIGGASDGRRRVPRCSEIARGPLKDSQLLHLSRLLLLFDYIMKHLYDAPTSLLEQIQWNLFYSTSLNSDKEKENNTTRMYTAWQDIEDNYRKISSSEELAMKPRFYVLTSLEVNNQDVPKLDGLACNFILGTPDKLRYPLLLDALIEILNVTHVTSGASASKMSFLGLCATQYCFTICWRLLQLLPPSASYMERLAAGENLAAGPLLLHSLIWGPRAAHKNFGRWLKDCLVKQGMYTQHTDKLLKAVSDAVNSIKYDVTNAKNCIIALTPDVKKGLVTKENLPPLWHLFLLDSLLAKVQVSLEDAEGGTDASSISLSESAYVHDLLPHVLRLTQAVLHCTRWSLLHTVVEQNEAAGKLSLQDFEGLQDVLAIASTKNTLTNALASELSSLLPTAVSSVQQQWNGSTLEDISSTPYQNDIIPSESYILKIVDAHISTLSMSTPFSINLSLKRLLQCLVKFICDHAPKVENTDTKNKAIEMLVSITLDLRTEFLHDTVTKTLDKMIGDTETDEHQKRVYLRVLDHTYRLIINYTSSNSGNYNAHINEKILHNYLKFYEKIIEKSSGRQALETFFTGDKDLVKVLMSVSSPQMSQQYSTRVLQFFNKLFQAAEKSSTDPSLNYLCSSMSKLANVEGDKLQTWLRQIIIGSSNIELPATTVTLHKEESSSSNGAKWTITAVDSKDTNTSPSSNDDQKSLVQENSQLLQALTNFIVKQNSNVSEEVSITILKALIPLGTHLLSPTLEGVGFTDLMVVMTMLADAGSGKGHSHLFPVTAEWIELCNKHTSTKEVLEKINANPESVKNEPMLEAASCILDYVSDVVGGVTAQQPQPTAARPLSPPWESETPLDLDSEWQEDVNEDDDSGEDSDEDSLCNKLCTFTITQKEFMNQHWYHCHTCKMLDGVGVCSICARVCHKGHDLSYAKYGNFFCDCGAKEDGSCQALVKRSPQSTEATTAAAGGAIQQGPGGFGNEHMLTSSLRRRTSSPMPADKVMYKEKKPGGIVKQLEGSREFIISYLGSSSVTGCLLEFVQTLMPAMEETCSQNSPVGCHARGIKALEQLYSTDKKYIHTDQLMVPTLGSQGGAFENVRMSYAGEQGQTIRQLLSAHIIRRVAMCCMTSTQGRRQHLAVSHEKGKITVLQLSALLKQADSSTRKLTLTRLATAPIPFTVLSLSSNLCNEDFLAVCGLKDCHLETGNFIIKAVWLPGSQTKLALVTADFVKIYDLGADADNPQYYFLVPSGKIRDCTFMYEDGIYHILLMSSPGHIYTEVLNEESSTKYGSFYVTNTLEVFHLDVTDVNGQVAGGGVSIYYSHTLGLLFYSYAQGKSFISPILPKNNCLPLVFPINLPPTNNSTSKSNGSRELLQPAASSNNPVILMLKPNSIMIQEIRVVPSKSKIMDMVAIRHSSGNELRTTLILLCEDGSLKMYMANMDQTGFWMSPSIQATIPNTSLKPKKKKVHCVAMNDVEIGGNDLLQIYNQSQLKHRLNTTGLYVACNKPLGFSIEITNNDSNMVMTGLRVLIGSQDVQRFLEGSFRYQPRVVDGTTFLFRGRRASKPIRS</sequence>
<gene>
    <name evidence="7" type="ORF">NQ318_014384</name>
</gene>
<name>A0AAV8XN12_9CUCU</name>
<feature type="zinc finger region" description="UBR-type" evidence="4">
    <location>
        <begin position="1320"/>
        <end position="1393"/>
    </location>
</feature>
<dbReference type="PROSITE" id="PS51157">
    <property type="entry name" value="ZF_UBR"/>
    <property type="match status" value="1"/>
</dbReference>
<keyword evidence="8" id="KW-1185">Reference proteome</keyword>
<feature type="region of interest" description="Disordered" evidence="5">
    <location>
        <begin position="103"/>
        <end position="133"/>
    </location>
</feature>
<evidence type="ECO:0000256" key="4">
    <source>
        <dbReference type="PROSITE-ProRule" id="PRU00508"/>
    </source>
</evidence>
<dbReference type="PANTHER" id="PTHR21725">
    <property type="entry name" value="E3 UBIQUITIN-PROTEIN LIGASE UBR4"/>
    <property type="match status" value="1"/>
</dbReference>
<dbReference type="InterPro" id="IPR003126">
    <property type="entry name" value="Znf_UBR"/>
</dbReference>
<feature type="region of interest" description="Disordered" evidence="5">
    <location>
        <begin position="428"/>
        <end position="459"/>
    </location>
</feature>
<keyword evidence="3" id="KW-0862">Zinc</keyword>
<evidence type="ECO:0000256" key="1">
    <source>
        <dbReference type="ARBA" id="ARBA00022723"/>
    </source>
</evidence>
<organism evidence="7 8">
    <name type="scientific">Aromia moschata</name>
    <dbReference type="NCBI Taxonomy" id="1265417"/>
    <lineage>
        <taxon>Eukaryota</taxon>
        <taxon>Metazoa</taxon>
        <taxon>Ecdysozoa</taxon>
        <taxon>Arthropoda</taxon>
        <taxon>Hexapoda</taxon>
        <taxon>Insecta</taxon>
        <taxon>Pterygota</taxon>
        <taxon>Neoptera</taxon>
        <taxon>Endopterygota</taxon>
        <taxon>Coleoptera</taxon>
        <taxon>Polyphaga</taxon>
        <taxon>Cucujiformia</taxon>
        <taxon>Chrysomeloidea</taxon>
        <taxon>Cerambycidae</taxon>
        <taxon>Cerambycinae</taxon>
        <taxon>Callichromatini</taxon>
        <taxon>Aromia</taxon>
    </lineage>
</organism>
<keyword evidence="1" id="KW-0479">Metal-binding</keyword>
<evidence type="ECO:0000256" key="3">
    <source>
        <dbReference type="ARBA" id="ARBA00022833"/>
    </source>
</evidence>
<dbReference type="EMBL" id="JAPWTK010000439">
    <property type="protein sequence ID" value="KAJ8940311.1"/>
    <property type="molecule type" value="Genomic_DNA"/>
</dbReference>
<dbReference type="GO" id="GO:0008270">
    <property type="term" value="F:zinc ion binding"/>
    <property type="evidence" value="ECO:0007669"/>
    <property type="project" value="UniProtKB-KW"/>
</dbReference>
<protein>
    <recommendedName>
        <fullName evidence="6">UBR-type domain-containing protein</fullName>
    </recommendedName>
</protein>
<dbReference type="Pfam" id="PF19423">
    <property type="entry name" value="E3_UBR4_N"/>
    <property type="match status" value="3"/>
</dbReference>
<feature type="compositionally biased region" description="Basic and acidic residues" evidence="5">
    <location>
        <begin position="109"/>
        <end position="130"/>
    </location>
</feature>
<dbReference type="Pfam" id="PF02207">
    <property type="entry name" value="zf-UBR"/>
    <property type="match status" value="1"/>
</dbReference>
<proteinExistence type="predicted"/>
<dbReference type="InterPro" id="IPR047509">
    <property type="entry name" value="UBR4-like_UBR-box"/>
</dbReference>
<feature type="domain" description="UBR-type" evidence="6">
    <location>
        <begin position="1320"/>
        <end position="1393"/>
    </location>
</feature>
<evidence type="ECO:0000256" key="2">
    <source>
        <dbReference type="ARBA" id="ARBA00022771"/>
    </source>
</evidence>
<dbReference type="InterPro" id="IPR045841">
    <property type="entry name" value="E3_UBR4_N"/>
</dbReference>
<accession>A0AAV8XN12</accession>
<evidence type="ECO:0000313" key="8">
    <source>
        <dbReference type="Proteomes" id="UP001162162"/>
    </source>
</evidence>
<dbReference type="Proteomes" id="UP001162162">
    <property type="component" value="Unassembled WGS sequence"/>
</dbReference>